<organism evidence="2 3">
    <name type="scientific">Paeniglutamicibacter terrestris</name>
    <dbReference type="NCBI Taxonomy" id="2723403"/>
    <lineage>
        <taxon>Bacteria</taxon>
        <taxon>Bacillati</taxon>
        <taxon>Actinomycetota</taxon>
        <taxon>Actinomycetes</taxon>
        <taxon>Micrococcales</taxon>
        <taxon>Micrococcaceae</taxon>
        <taxon>Paeniglutamicibacter</taxon>
    </lineage>
</organism>
<reference evidence="2 3" key="1">
    <citation type="submission" date="2020-04" db="EMBL/GenBank/DDBJ databases">
        <title>Paeniglutamicibacter sp. ANT13_2, a novel actinomycete isolated from sediment in Antarctica.</title>
        <authorList>
            <person name="Sakdapetsiri C."/>
            <person name="Pinyakong O."/>
        </authorList>
    </citation>
    <scope>NUCLEOTIDE SEQUENCE [LARGE SCALE GENOMIC DNA]</scope>
    <source>
        <strain evidence="2 3">ANT13_2</strain>
    </source>
</reference>
<feature type="domain" description="UspA" evidence="1">
    <location>
        <begin position="14"/>
        <end position="159"/>
    </location>
</feature>
<sequence length="165" mass="17587">MGKEQPNVGGAGPIVTGVLPKQPRRVVLEARSLAESLGSALVFAYVQPNSYLVEWELKKDIVGSSLHPSDIDEDMEADSADVLHVLQSAMAGSKVEWSLRVLAGDPGKALARLGSELHARLIVVGTRHKGVGARVSELLNGSTASHVVAHQFLPVVVVPVHHDER</sequence>
<dbReference type="Gene3D" id="3.40.50.620">
    <property type="entry name" value="HUPs"/>
    <property type="match status" value="1"/>
</dbReference>
<dbReference type="SUPFAM" id="SSF52402">
    <property type="entry name" value="Adenine nucleotide alpha hydrolases-like"/>
    <property type="match status" value="1"/>
</dbReference>
<name>A0ABX1G2W5_9MICC</name>
<protein>
    <submittedName>
        <fullName evidence="2">Universal stress protein</fullName>
    </submittedName>
</protein>
<dbReference type="Proteomes" id="UP000746595">
    <property type="component" value="Unassembled WGS sequence"/>
</dbReference>
<evidence type="ECO:0000313" key="2">
    <source>
        <dbReference type="EMBL" id="NKG20583.1"/>
    </source>
</evidence>
<dbReference type="EMBL" id="JAAWVT010000002">
    <property type="protein sequence ID" value="NKG20583.1"/>
    <property type="molecule type" value="Genomic_DNA"/>
</dbReference>
<evidence type="ECO:0000313" key="3">
    <source>
        <dbReference type="Proteomes" id="UP000746595"/>
    </source>
</evidence>
<accession>A0ABX1G2W5</accession>
<dbReference type="Pfam" id="PF00582">
    <property type="entry name" value="Usp"/>
    <property type="match status" value="1"/>
</dbReference>
<proteinExistence type="predicted"/>
<dbReference type="CDD" id="cd00293">
    <property type="entry name" value="USP-like"/>
    <property type="match status" value="1"/>
</dbReference>
<dbReference type="RefSeq" id="WP_168151439.1">
    <property type="nucleotide sequence ID" value="NZ_JAAWVT010000002.1"/>
</dbReference>
<keyword evidence="3" id="KW-1185">Reference proteome</keyword>
<gene>
    <name evidence="2" type="ORF">HED64_07645</name>
</gene>
<dbReference type="InterPro" id="IPR014729">
    <property type="entry name" value="Rossmann-like_a/b/a_fold"/>
</dbReference>
<evidence type="ECO:0000259" key="1">
    <source>
        <dbReference type="Pfam" id="PF00582"/>
    </source>
</evidence>
<comment type="caution">
    <text evidence="2">The sequence shown here is derived from an EMBL/GenBank/DDBJ whole genome shotgun (WGS) entry which is preliminary data.</text>
</comment>
<dbReference type="InterPro" id="IPR006016">
    <property type="entry name" value="UspA"/>
</dbReference>